<dbReference type="EMBL" id="RCHU02000016">
    <property type="protein sequence ID" value="KAL3569794.1"/>
    <property type="molecule type" value="Genomic_DNA"/>
</dbReference>
<accession>A0ACC4AUZ2</accession>
<evidence type="ECO:0000313" key="1">
    <source>
        <dbReference type="EMBL" id="KAL3569794.1"/>
    </source>
</evidence>
<dbReference type="Proteomes" id="UP000309997">
    <property type="component" value="Unassembled WGS sequence"/>
</dbReference>
<name>A0ACC4AUZ2_POPAL</name>
<sequence length="215" mass="23469">MGNTSAAISNSLHNQKTMENQTGQVMKFVILISMAASGLGLCVYQESGDPLACKQSVFKSEFTGKSPAIAQKAPISGSPRRLLARFNASLETEKDLPPAVWNLNGGGLGAEYCASDCNKSCQLSSLNVINPATQIAQQWMVSTKIAEQTSLSQSKIVSIQLISLILHGKSVHFHHLHSLSPKATENQIRYLPHMLHPAKQTKPFPQQYSRQPTER</sequence>
<gene>
    <name evidence="1" type="ORF">D5086_029684</name>
</gene>
<proteinExistence type="predicted"/>
<organism evidence="1 2">
    <name type="scientific">Populus alba</name>
    <name type="common">White poplar</name>
    <dbReference type="NCBI Taxonomy" id="43335"/>
    <lineage>
        <taxon>Eukaryota</taxon>
        <taxon>Viridiplantae</taxon>
        <taxon>Streptophyta</taxon>
        <taxon>Embryophyta</taxon>
        <taxon>Tracheophyta</taxon>
        <taxon>Spermatophyta</taxon>
        <taxon>Magnoliopsida</taxon>
        <taxon>eudicotyledons</taxon>
        <taxon>Gunneridae</taxon>
        <taxon>Pentapetalae</taxon>
        <taxon>rosids</taxon>
        <taxon>fabids</taxon>
        <taxon>Malpighiales</taxon>
        <taxon>Salicaceae</taxon>
        <taxon>Saliceae</taxon>
        <taxon>Populus</taxon>
    </lineage>
</organism>
<evidence type="ECO:0000313" key="2">
    <source>
        <dbReference type="Proteomes" id="UP000309997"/>
    </source>
</evidence>
<protein>
    <submittedName>
        <fullName evidence="1">Uncharacterized protein</fullName>
    </submittedName>
</protein>
<keyword evidence="2" id="KW-1185">Reference proteome</keyword>
<comment type="caution">
    <text evidence="1">The sequence shown here is derived from an EMBL/GenBank/DDBJ whole genome shotgun (WGS) entry which is preliminary data.</text>
</comment>
<reference evidence="1 2" key="1">
    <citation type="journal article" date="2024" name="Plant Biotechnol. J.">
        <title>Genome and CRISPR/Cas9 system of a widespread forest tree (Populus alba) in the world.</title>
        <authorList>
            <person name="Liu Y.J."/>
            <person name="Jiang P.F."/>
            <person name="Han X.M."/>
            <person name="Li X.Y."/>
            <person name="Wang H.M."/>
            <person name="Wang Y.J."/>
            <person name="Wang X.X."/>
            <person name="Zeng Q.Y."/>
        </authorList>
    </citation>
    <scope>NUCLEOTIDE SEQUENCE [LARGE SCALE GENOMIC DNA]</scope>
    <source>
        <strain evidence="2">cv. PAL-ZL1</strain>
    </source>
</reference>